<keyword evidence="2" id="KW-0547">Nucleotide-binding</keyword>
<proteinExistence type="inferred from homology"/>
<evidence type="ECO:0000313" key="4">
    <source>
        <dbReference type="EMBL" id="GJN13756.1"/>
    </source>
</evidence>
<keyword evidence="3" id="KW-0067">ATP-binding</keyword>
<protein>
    <submittedName>
        <fullName evidence="4">Uncharacterized protein</fullName>
    </submittedName>
</protein>
<dbReference type="InterPro" id="IPR013126">
    <property type="entry name" value="Hsp_70_fam"/>
</dbReference>
<reference evidence="4" key="1">
    <citation type="journal article" date="2018" name="DNA Res.">
        <title>Multiple hybrid de novo genome assembly of finger millet, an orphan allotetraploid crop.</title>
        <authorList>
            <person name="Hatakeyama M."/>
            <person name="Aluri S."/>
            <person name="Balachadran M.T."/>
            <person name="Sivarajan S.R."/>
            <person name="Patrignani A."/>
            <person name="Gruter S."/>
            <person name="Poveda L."/>
            <person name="Shimizu-Inatsugi R."/>
            <person name="Baeten J."/>
            <person name="Francoijs K.J."/>
            <person name="Nataraja K.N."/>
            <person name="Reddy Y.A.N."/>
            <person name="Phadnis S."/>
            <person name="Ravikumar R.L."/>
            <person name="Schlapbach R."/>
            <person name="Sreeman S.M."/>
            <person name="Shimizu K.K."/>
        </authorList>
    </citation>
    <scope>NUCLEOTIDE SEQUENCE</scope>
</reference>
<accession>A0AAV5DTU3</accession>
<dbReference type="FunFam" id="3.90.640.10:FF:000002">
    <property type="entry name" value="Heat shock 70 kDa"/>
    <property type="match status" value="1"/>
</dbReference>
<dbReference type="EMBL" id="BQKI01000071">
    <property type="protein sequence ID" value="GJN13756.1"/>
    <property type="molecule type" value="Genomic_DNA"/>
</dbReference>
<evidence type="ECO:0000256" key="2">
    <source>
        <dbReference type="ARBA" id="ARBA00022741"/>
    </source>
</evidence>
<dbReference type="SUPFAM" id="SSF53067">
    <property type="entry name" value="Actin-like ATPase domain"/>
    <property type="match status" value="2"/>
</dbReference>
<dbReference type="AlphaFoldDB" id="A0AAV5DTU3"/>
<dbReference type="InterPro" id="IPR043129">
    <property type="entry name" value="ATPase_NBD"/>
</dbReference>
<gene>
    <name evidence="4" type="primary">gb00498</name>
    <name evidence="4" type="ORF">PR202_gb00498</name>
</gene>
<dbReference type="FunFam" id="3.30.420.40:FF:000028">
    <property type="entry name" value="heat shock 70 kDa protein-like"/>
    <property type="match status" value="1"/>
</dbReference>
<dbReference type="GO" id="GO:0005524">
    <property type="term" value="F:ATP binding"/>
    <property type="evidence" value="ECO:0007669"/>
    <property type="project" value="UniProtKB-KW"/>
</dbReference>
<reference evidence="4" key="2">
    <citation type="submission" date="2021-12" db="EMBL/GenBank/DDBJ databases">
        <title>Resequencing data analysis of finger millet.</title>
        <authorList>
            <person name="Hatakeyama M."/>
            <person name="Aluri S."/>
            <person name="Balachadran M.T."/>
            <person name="Sivarajan S.R."/>
            <person name="Poveda L."/>
            <person name="Shimizu-Inatsugi R."/>
            <person name="Schlapbach R."/>
            <person name="Sreeman S.M."/>
            <person name="Shimizu K.K."/>
        </authorList>
    </citation>
    <scope>NUCLEOTIDE SEQUENCE</scope>
</reference>
<name>A0AAV5DTU3_ELECO</name>
<evidence type="ECO:0000256" key="3">
    <source>
        <dbReference type="ARBA" id="ARBA00022840"/>
    </source>
</evidence>
<dbReference type="PANTHER" id="PTHR19375">
    <property type="entry name" value="HEAT SHOCK PROTEIN 70KDA"/>
    <property type="match status" value="1"/>
</dbReference>
<comment type="similarity">
    <text evidence="1">Belongs to the heat shock protein 70 family.</text>
</comment>
<dbReference type="Gene3D" id="3.30.30.30">
    <property type="match status" value="1"/>
</dbReference>
<dbReference type="Gene3D" id="3.30.420.40">
    <property type="match status" value="2"/>
</dbReference>
<keyword evidence="5" id="KW-1185">Reference proteome</keyword>
<dbReference type="Gene3D" id="3.90.640.10">
    <property type="entry name" value="Actin, Chain A, domain 4"/>
    <property type="match status" value="1"/>
</dbReference>
<organism evidence="4 5">
    <name type="scientific">Eleusine coracana subsp. coracana</name>
    <dbReference type="NCBI Taxonomy" id="191504"/>
    <lineage>
        <taxon>Eukaryota</taxon>
        <taxon>Viridiplantae</taxon>
        <taxon>Streptophyta</taxon>
        <taxon>Embryophyta</taxon>
        <taxon>Tracheophyta</taxon>
        <taxon>Spermatophyta</taxon>
        <taxon>Magnoliopsida</taxon>
        <taxon>Liliopsida</taxon>
        <taxon>Poales</taxon>
        <taxon>Poaceae</taxon>
        <taxon>PACMAD clade</taxon>
        <taxon>Chloridoideae</taxon>
        <taxon>Cynodonteae</taxon>
        <taxon>Eleusininae</taxon>
        <taxon>Eleusine</taxon>
    </lineage>
</organism>
<dbReference type="Proteomes" id="UP001054889">
    <property type="component" value="Unassembled WGS sequence"/>
</dbReference>
<evidence type="ECO:0000256" key="1">
    <source>
        <dbReference type="ARBA" id="ARBA00007381"/>
    </source>
</evidence>
<evidence type="ECO:0000313" key="5">
    <source>
        <dbReference type="Proteomes" id="UP001054889"/>
    </source>
</evidence>
<sequence>MPYTIGTRDRDKLTIQVSAMDNKQIDVEKIMSMVIAQLKKKTEQHLGRIVDYAVLTVPQHFHGAATSSAMYAGKLARLEIMDDTVSEPVAAAVAHGLHRKLHEDRGALVLRIGGDTTDASIVTLWDGSLEIIGYEDDPFLGGDDFDQRIMDYFVELIKTKHDKDITQDRVALARLRTACERAKKALSSEDHVQVSIESLYDGVDFLEMLLQSEFEELNDELCGKVIALVDKAMVQYELRRTSSTRLS</sequence>
<comment type="caution">
    <text evidence="4">The sequence shown here is derived from an EMBL/GenBank/DDBJ whole genome shotgun (WGS) entry which is preliminary data.</text>
</comment>
<dbReference type="Pfam" id="PF00012">
    <property type="entry name" value="HSP70"/>
    <property type="match status" value="1"/>
</dbReference>
<dbReference type="GO" id="GO:0140662">
    <property type="term" value="F:ATP-dependent protein folding chaperone"/>
    <property type="evidence" value="ECO:0007669"/>
    <property type="project" value="InterPro"/>
</dbReference>